<sequence>METVKDSSMATEIDDSVLQDLYNWVDQIPLSRPKKNLARDFSDGVMCAEVVKHFFPRYVEIHNYAPASSLENKMTNWRLLNRKVFKKLSFELNDDVIRAIATCKAWTIERVLLMLRTKIDRAVYDQQRAKENVMHHMGSDKPEADQNTGNAKGGGGSPYLKQPAKRRTSDPKGPSMKTTVHNVGGASSADVVPRMVFEEKEQECLAKEETIQILQAKIRRLEHLIHLKDVRIDDLQQKMEHLRPTGGRR</sequence>
<feature type="domain" description="Calponin-homology (CH)" evidence="3">
    <location>
        <begin position="15"/>
        <end position="123"/>
    </location>
</feature>
<dbReference type="GO" id="GO:0008017">
    <property type="term" value="F:microtubule binding"/>
    <property type="evidence" value="ECO:0007669"/>
    <property type="project" value="TreeGrafter"/>
</dbReference>
<dbReference type="InterPro" id="IPR010441">
    <property type="entry name" value="CH_2"/>
</dbReference>
<dbReference type="Proteomes" id="UP000749559">
    <property type="component" value="Unassembled WGS sequence"/>
</dbReference>
<accession>A0A8S4NMG2</accession>
<dbReference type="Gene3D" id="1.10.418.10">
    <property type="entry name" value="Calponin-like domain"/>
    <property type="match status" value="1"/>
</dbReference>
<evidence type="ECO:0000313" key="4">
    <source>
        <dbReference type="EMBL" id="CAH1783030.1"/>
    </source>
</evidence>
<dbReference type="PANTHER" id="PTHR12509:SF9">
    <property type="entry name" value="SPERM FLAGELLAR PROTEIN 1 ISOFORM X1"/>
    <property type="match status" value="1"/>
</dbReference>
<dbReference type="PROSITE" id="PS50021">
    <property type="entry name" value="CH"/>
    <property type="match status" value="1"/>
</dbReference>
<dbReference type="GO" id="GO:0005930">
    <property type="term" value="C:axoneme"/>
    <property type="evidence" value="ECO:0007669"/>
    <property type="project" value="TreeGrafter"/>
</dbReference>
<dbReference type="AlphaFoldDB" id="A0A8S4NMG2"/>
<proteinExistence type="predicted"/>
<evidence type="ECO:0000256" key="2">
    <source>
        <dbReference type="SAM" id="MobiDB-lite"/>
    </source>
</evidence>
<dbReference type="InterPro" id="IPR052111">
    <property type="entry name" value="Spermatogenesis_Ciliary_MAP"/>
</dbReference>
<evidence type="ECO:0000256" key="1">
    <source>
        <dbReference type="SAM" id="Coils"/>
    </source>
</evidence>
<protein>
    <recommendedName>
        <fullName evidence="3">Calponin-homology (CH) domain-containing protein</fullName>
    </recommendedName>
</protein>
<feature type="compositionally biased region" description="Basic and acidic residues" evidence="2">
    <location>
        <begin position="135"/>
        <end position="144"/>
    </location>
</feature>
<dbReference type="SUPFAM" id="SSF47576">
    <property type="entry name" value="Calponin-homology domain, CH-domain"/>
    <property type="match status" value="1"/>
</dbReference>
<dbReference type="Pfam" id="PF06294">
    <property type="entry name" value="CH_2"/>
    <property type="match status" value="1"/>
</dbReference>
<name>A0A8S4NMG2_OWEFU</name>
<dbReference type="GO" id="GO:0051493">
    <property type="term" value="P:regulation of cytoskeleton organization"/>
    <property type="evidence" value="ECO:0007669"/>
    <property type="project" value="TreeGrafter"/>
</dbReference>
<dbReference type="OrthoDB" id="193300at2759"/>
<keyword evidence="1" id="KW-0175">Coiled coil</keyword>
<evidence type="ECO:0000259" key="3">
    <source>
        <dbReference type="PROSITE" id="PS50021"/>
    </source>
</evidence>
<evidence type="ECO:0000313" key="5">
    <source>
        <dbReference type="Proteomes" id="UP000749559"/>
    </source>
</evidence>
<dbReference type="InterPro" id="IPR036872">
    <property type="entry name" value="CH_dom_sf"/>
</dbReference>
<dbReference type="PANTHER" id="PTHR12509">
    <property type="entry name" value="SPERMATOGENESIS-ASSOCIATED 4-RELATED"/>
    <property type="match status" value="1"/>
</dbReference>
<keyword evidence="5" id="KW-1185">Reference proteome</keyword>
<organism evidence="4 5">
    <name type="scientific">Owenia fusiformis</name>
    <name type="common">Polychaete worm</name>
    <dbReference type="NCBI Taxonomy" id="6347"/>
    <lineage>
        <taxon>Eukaryota</taxon>
        <taxon>Metazoa</taxon>
        <taxon>Spiralia</taxon>
        <taxon>Lophotrochozoa</taxon>
        <taxon>Annelida</taxon>
        <taxon>Polychaeta</taxon>
        <taxon>Sedentaria</taxon>
        <taxon>Canalipalpata</taxon>
        <taxon>Sabellida</taxon>
        <taxon>Oweniida</taxon>
        <taxon>Oweniidae</taxon>
        <taxon>Owenia</taxon>
    </lineage>
</organism>
<comment type="caution">
    <text evidence="4">The sequence shown here is derived from an EMBL/GenBank/DDBJ whole genome shotgun (WGS) entry which is preliminary data.</text>
</comment>
<dbReference type="EMBL" id="CAIIXF020000005">
    <property type="protein sequence ID" value="CAH1783030.1"/>
    <property type="molecule type" value="Genomic_DNA"/>
</dbReference>
<gene>
    <name evidence="4" type="ORF">OFUS_LOCUS9410</name>
</gene>
<dbReference type="FunFam" id="1.10.418.10:FF:000059">
    <property type="entry name" value="RIKEN cDNA 6430531B16 gene"/>
    <property type="match status" value="1"/>
</dbReference>
<feature type="region of interest" description="Disordered" evidence="2">
    <location>
        <begin position="135"/>
        <end position="185"/>
    </location>
</feature>
<feature type="coiled-coil region" evidence="1">
    <location>
        <begin position="197"/>
        <end position="224"/>
    </location>
</feature>
<reference evidence="4" key="1">
    <citation type="submission" date="2022-03" db="EMBL/GenBank/DDBJ databases">
        <authorList>
            <person name="Martin C."/>
        </authorList>
    </citation>
    <scope>NUCLEOTIDE SEQUENCE</scope>
</reference>
<dbReference type="InterPro" id="IPR001715">
    <property type="entry name" value="CH_dom"/>
</dbReference>